<name>A0ABP7RT24_9BURK</name>
<dbReference type="EMBL" id="BAABBP010000029">
    <property type="protein sequence ID" value="GAA4001862.1"/>
    <property type="molecule type" value="Genomic_DNA"/>
</dbReference>
<dbReference type="InterPro" id="IPR000792">
    <property type="entry name" value="Tscrpt_reg_LuxR_C"/>
</dbReference>
<evidence type="ECO:0000313" key="6">
    <source>
        <dbReference type="EMBL" id="GAA4001862.1"/>
    </source>
</evidence>
<keyword evidence="1" id="KW-0677">Repeat</keyword>
<dbReference type="SMART" id="SM00421">
    <property type="entry name" value="HTH_LUXR"/>
    <property type="match status" value="1"/>
</dbReference>
<dbReference type="InterPro" id="IPR056884">
    <property type="entry name" value="NPHP3-like_N"/>
</dbReference>
<evidence type="ECO:0000256" key="4">
    <source>
        <dbReference type="ARBA" id="ARBA00023163"/>
    </source>
</evidence>
<dbReference type="Gene3D" id="3.40.50.300">
    <property type="entry name" value="P-loop containing nucleotide triphosphate hydrolases"/>
    <property type="match status" value="1"/>
</dbReference>
<dbReference type="Pfam" id="PF00196">
    <property type="entry name" value="GerE"/>
    <property type="match status" value="1"/>
</dbReference>
<dbReference type="PRINTS" id="PR00038">
    <property type="entry name" value="HTHLUXR"/>
</dbReference>
<dbReference type="PROSITE" id="PS50043">
    <property type="entry name" value="HTH_LUXR_2"/>
    <property type="match status" value="1"/>
</dbReference>
<dbReference type="Pfam" id="PF17874">
    <property type="entry name" value="TPR_MalT"/>
    <property type="match status" value="1"/>
</dbReference>
<dbReference type="SUPFAM" id="SSF46894">
    <property type="entry name" value="C-terminal effector domain of the bipartite response regulators"/>
    <property type="match status" value="1"/>
</dbReference>
<dbReference type="CDD" id="cd06170">
    <property type="entry name" value="LuxR_C_like"/>
    <property type="match status" value="1"/>
</dbReference>
<keyword evidence="7" id="KW-1185">Reference proteome</keyword>
<keyword evidence="2" id="KW-0805">Transcription regulation</keyword>
<reference evidence="7" key="1">
    <citation type="journal article" date="2019" name="Int. J. Syst. Evol. Microbiol.">
        <title>The Global Catalogue of Microorganisms (GCM) 10K type strain sequencing project: providing services to taxonomists for standard genome sequencing and annotation.</title>
        <authorList>
            <consortium name="The Broad Institute Genomics Platform"/>
            <consortium name="The Broad Institute Genome Sequencing Center for Infectious Disease"/>
            <person name="Wu L."/>
            <person name="Ma J."/>
        </authorList>
    </citation>
    <scope>NUCLEOTIDE SEQUENCE [LARGE SCALE GENOMIC DNA]</scope>
    <source>
        <strain evidence="7">JCM 17561</strain>
    </source>
</reference>
<evidence type="ECO:0000256" key="2">
    <source>
        <dbReference type="ARBA" id="ARBA00023015"/>
    </source>
</evidence>
<dbReference type="PANTHER" id="PTHR44688:SF16">
    <property type="entry name" value="DNA-BINDING TRANSCRIPTIONAL ACTIVATOR DEVR_DOSR"/>
    <property type="match status" value="1"/>
</dbReference>
<dbReference type="Gene3D" id="1.10.10.10">
    <property type="entry name" value="Winged helix-like DNA-binding domain superfamily/Winged helix DNA-binding domain"/>
    <property type="match status" value="1"/>
</dbReference>
<dbReference type="InterPro" id="IPR016032">
    <property type="entry name" value="Sig_transdc_resp-reg_C-effctor"/>
</dbReference>
<gene>
    <name evidence="6" type="ORF">GCM10022279_27250</name>
</gene>
<protein>
    <submittedName>
        <fullName evidence="6">LuxR C-terminal-related transcriptional regulator</fullName>
    </submittedName>
</protein>
<evidence type="ECO:0000313" key="7">
    <source>
        <dbReference type="Proteomes" id="UP001501627"/>
    </source>
</evidence>
<comment type="caution">
    <text evidence="6">The sequence shown here is derived from an EMBL/GenBank/DDBJ whole genome shotgun (WGS) entry which is preliminary data.</text>
</comment>
<dbReference type="Proteomes" id="UP001501627">
    <property type="component" value="Unassembled WGS sequence"/>
</dbReference>
<sequence>MSACAPAPFLRTKIRVLRPPHGSIDRPRLDALREQLLQLPLMTLSAPGGFGKSTLAASWVAHWQAQGLHCTWLTLSQDEDEPTRFVHALAQALQRLGQNVGQAALALLQGRALAAPRAVLALLLNDLEDFDGQAIVVLDDYQWIEDSAIHDALAFFIAHAPPQLHVLITSRVTPALPLARLRAHGLWHDVDAAQLRFDLDEATRLLHDGSGPARHSSSQISALHASTEGWAAALRLAALGPPPQAAPLSTPAAPARALPAQHGGAALFATLFEDLLQRLPGETVRFMAQTAVLERLSPALCDAVGERADSAAQMQQLQQHHLLIAPMDSEGRWLRIHQLLREHLLAQVLARLGLDAAQLHRRAAQWFAQQGAWSDAVRHALQAGDQAQAAQWLAHCGMALVQTGDLLTLLSWRRQLPPALLAGQPRVQLAIAWGLALATRFAEAEPLLAEIEQAAHARLAGQALADTLAECLAIRAVNVALQDDSLAAGELARQWQSAPRNADAFTHNAVGNVLRYVHWKAGDLVQAYEQPWQATTAEEDRHNAFSTVYRHTILGGIELEKACLDLAERHAREALRCAHQYGGALSVSAALAAPLLAQLHYQRGDWREAQALLAPLQPLIDNTAMHESALLAYQVLVRTAQLQGLPVLAYEQLERGEAMGYNRGWDRLVAAMLHERVRLLIGEGRLDEANATCIRLTRLAAHADALPRCARSALCLLRDNALARLALAQQRIGEACSALAGQLAQAQAHGQILHALQLGTCLALAHMAADQQDACFAQLCSTLQGAQSAGAPRCILDEGPELQGLLARFSATRQCDGELPAFVANLLERSQQHAGTRTALTAAGGLTEREQHVLQQVAQGRSNKEIARAMAISAETVKTHLKKIFEKLKVQQRAQAVALGRTLGYL</sequence>
<keyword evidence="4" id="KW-0804">Transcription</keyword>
<dbReference type="Pfam" id="PF24883">
    <property type="entry name" value="NPHP3_N"/>
    <property type="match status" value="1"/>
</dbReference>
<dbReference type="InterPro" id="IPR059106">
    <property type="entry name" value="WHD_MalT"/>
</dbReference>
<dbReference type="InterPro" id="IPR041617">
    <property type="entry name" value="TPR_MalT"/>
</dbReference>
<dbReference type="Pfam" id="PF25873">
    <property type="entry name" value="WHD_MalT"/>
    <property type="match status" value="1"/>
</dbReference>
<evidence type="ECO:0000259" key="5">
    <source>
        <dbReference type="PROSITE" id="PS50043"/>
    </source>
</evidence>
<feature type="domain" description="HTH luxR-type" evidence="5">
    <location>
        <begin position="839"/>
        <end position="904"/>
    </location>
</feature>
<keyword evidence="3" id="KW-0238">DNA-binding</keyword>
<dbReference type="InterPro" id="IPR011990">
    <property type="entry name" value="TPR-like_helical_dom_sf"/>
</dbReference>
<evidence type="ECO:0000256" key="3">
    <source>
        <dbReference type="ARBA" id="ARBA00023125"/>
    </source>
</evidence>
<accession>A0ABP7RT24</accession>
<evidence type="ECO:0000256" key="1">
    <source>
        <dbReference type="ARBA" id="ARBA00022737"/>
    </source>
</evidence>
<proteinExistence type="predicted"/>
<dbReference type="SUPFAM" id="SSF52540">
    <property type="entry name" value="P-loop containing nucleoside triphosphate hydrolases"/>
    <property type="match status" value="1"/>
</dbReference>
<dbReference type="Gene3D" id="1.25.40.10">
    <property type="entry name" value="Tetratricopeptide repeat domain"/>
    <property type="match status" value="1"/>
</dbReference>
<organism evidence="6 7">
    <name type="scientific">Comamonas faecalis</name>
    <dbReference type="NCBI Taxonomy" id="1387849"/>
    <lineage>
        <taxon>Bacteria</taxon>
        <taxon>Pseudomonadati</taxon>
        <taxon>Pseudomonadota</taxon>
        <taxon>Betaproteobacteria</taxon>
        <taxon>Burkholderiales</taxon>
        <taxon>Comamonadaceae</taxon>
        <taxon>Comamonas</taxon>
    </lineage>
</organism>
<dbReference type="InterPro" id="IPR027417">
    <property type="entry name" value="P-loop_NTPase"/>
</dbReference>
<dbReference type="PANTHER" id="PTHR44688">
    <property type="entry name" value="DNA-BINDING TRANSCRIPTIONAL ACTIVATOR DEVR_DOSR"/>
    <property type="match status" value="1"/>
</dbReference>
<dbReference type="InterPro" id="IPR036388">
    <property type="entry name" value="WH-like_DNA-bd_sf"/>
</dbReference>
<dbReference type="RefSeq" id="WP_146031463.1">
    <property type="nucleotide sequence ID" value="NZ_BAABBP010000029.1"/>
</dbReference>